<dbReference type="InterPro" id="IPR018289">
    <property type="entry name" value="MULE_transposase_dom"/>
</dbReference>
<keyword evidence="1" id="KW-0479">Metal-binding</keyword>
<feature type="region of interest" description="Disordered" evidence="5">
    <location>
        <begin position="875"/>
        <end position="968"/>
    </location>
</feature>
<reference evidence="7" key="1">
    <citation type="submission" date="2022-07" db="EMBL/GenBank/DDBJ databases">
        <authorList>
            <person name="Macas J."/>
            <person name="Novak P."/>
            <person name="Neumann P."/>
        </authorList>
    </citation>
    <scope>NUCLEOTIDE SEQUENCE</scope>
</reference>
<evidence type="ECO:0000256" key="5">
    <source>
        <dbReference type="SAM" id="MobiDB-lite"/>
    </source>
</evidence>
<dbReference type="Pfam" id="PF04434">
    <property type="entry name" value="SWIM"/>
    <property type="match status" value="1"/>
</dbReference>
<dbReference type="Pfam" id="PF26130">
    <property type="entry name" value="PB1-like"/>
    <property type="match status" value="1"/>
</dbReference>
<evidence type="ECO:0000256" key="3">
    <source>
        <dbReference type="ARBA" id="ARBA00022833"/>
    </source>
</evidence>
<organism evidence="7 8">
    <name type="scientific">Cuscuta epithymum</name>
    <dbReference type="NCBI Taxonomy" id="186058"/>
    <lineage>
        <taxon>Eukaryota</taxon>
        <taxon>Viridiplantae</taxon>
        <taxon>Streptophyta</taxon>
        <taxon>Embryophyta</taxon>
        <taxon>Tracheophyta</taxon>
        <taxon>Spermatophyta</taxon>
        <taxon>Magnoliopsida</taxon>
        <taxon>eudicotyledons</taxon>
        <taxon>Gunneridae</taxon>
        <taxon>Pentapetalae</taxon>
        <taxon>asterids</taxon>
        <taxon>lamiids</taxon>
        <taxon>Solanales</taxon>
        <taxon>Convolvulaceae</taxon>
        <taxon>Cuscuteae</taxon>
        <taxon>Cuscuta</taxon>
        <taxon>Cuscuta subgen. Cuscuta</taxon>
    </lineage>
</organism>
<comment type="caution">
    <text evidence="7">The sequence shown here is derived from an EMBL/GenBank/DDBJ whole genome shotgun (WGS) entry which is preliminary data.</text>
</comment>
<evidence type="ECO:0000256" key="2">
    <source>
        <dbReference type="ARBA" id="ARBA00022771"/>
    </source>
</evidence>
<feature type="compositionally biased region" description="Basic and acidic residues" evidence="5">
    <location>
        <begin position="845"/>
        <end position="854"/>
    </location>
</feature>
<dbReference type="SMART" id="SM00575">
    <property type="entry name" value="ZnF_PMZ"/>
    <property type="match status" value="1"/>
</dbReference>
<evidence type="ECO:0000313" key="7">
    <source>
        <dbReference type="EMBL" id="CAH9146029.1"/>
    </source>
</evidence>
<dbReference type="InterPro" id="IPR006564">
    <property type="entry name" value="Znf_PMZ"/>
</dbReference>
<dbReference type="Pfam" id="PF10551">
    <property type="entry name" value="MULE"/>
    <property type="match status" value="1"/>
</dbReference>
<dbReference type="InterPro" id="IPR058594">
    <property type="entry name" value="PB1-like_dom_pln"/>
</dbReference>
<evidence type="ECO:0000256" key="1">
    <source>
        <dbReference type="ARBA" id="ARBA00022723"/>
    </source>
</evidence>
<feature type="compositionally biased region" description="Gly residues" evidence="5">
    <location>
        <begin position="938"/>
        <end position="956"/>
    </location>
</feature>
<evidence type="ECO:0000313" key="8">
    <source>
        <dbReference type="Proteomes" id="UP001152523"/>
    </source>
</evidence>
<feature type="compositionally biased region" description="Low complexity" evidence="5">
    <location>
        <begin position="909"/>
        <end position="924"/>
    </location>
</feature>
<evidence type="ECO:0000256" key="4">
    <source>
        <dbReference type="PROSITE-ProRule" id="PRU00325"/>
    </source>
</evidence>
<protein>
    <recommendedName>
        <fullName evidence="6">SWIM-type domain-containing protein</fullName>
    </recommendedName>
</protein>
<sequence>MDSLTLRFWHGGSFRKINKKLVYLNGQSNSFEIDPDELCWFWLEELAKKCGTYNVIDQIFYLIPGMTLDKGLRKVYNDKEVLEMSAILVQSRSLDMYVLHGLDEPDMVEMLPSNAEYSQLNQTFATEEHIDEEAETLFDDGGEGGSTTGAPNATQGGVNDEVDPVCDEDETQGETEVEEEAEVQEEAKEQDEGDLVDSEDEDLSVNDSEVSDDEYKIAKSRVKECKNKFLELAKQLQKEAVEGKLQGQKKPPADMDCEKDGFLSEYEDSDEDIDTPPVSEEENLAESTKTKEKTSELVTSETDFAKFKWELGQRFATRSDFKNAVAKYAILQGRNLSIAVSNKKRGQRLGVKCAEGCPFKLYCSWESRRATFVLKSLKGKHTCRRNMKKNKQLKCPWVAREFLEVFKARPHWPAKEIMETVKRAYKVVISRAFAYKVKFNSHKMLHGSMHEHYQKLGRYLDALKKCSMGTEIQLVTDGSQQLSSPVFQRLFMCFEGLQRGWIDGCRRIICVDACFLKTFLGGQLISAVGRDGNDQMYPIAWAVVEGENNRSWEWFFQLLQKCLNLGEGEDICIISDEHQAILNAVCAVLPQAEHRHCARHIFALWHKRFRGDELKLMFWKIAKSYNMADYNQAFDELAELNNDTATAFKGYNPSCFCRAFMKTSFKCDAITNNMAETFNGYIINARTKHLIYMLEDIRAALMQRLVIKRQEMENAGSSICPRIEAKLEMEKAKAAYCDVLPSTLVTFQVNMNLDSLNVDLAARTCTCRRWDMSGIPCCHAIACIFFLHHEPEDYVESCYKREVYLRAYAGSIPPIEGERHWPRIECPLYPPPIKIGPGRPRVNRKKDPFEDPKKSGKLTKHGMEITCSICQTKSHNKRRCPNRDSNVVQEPQVKKARGRPRNDGKATQPSSSTTLPATHLTATAQPNRIGKRGRVIKGGRGCRGGGGGGGGGGSGRGKVKGGRGIVGERNQVPEGYGVFIGTDGATYTNVREVQDW</sequence>
<dbReference type="GO" id="GO:0008270">
    <property type="term" value="F:zinc ion binding"/>
    <property type="evidence" value="ECO:0007669"/>
    <property type="project" value="UniProtKB-KW"/>
</dbReference>
<feature type="compositionally biased region" description="Polar residues" evidence="5">
    <location>
        <begin position="148"/>
        <end position="157"/>
    </location>
</feature>
<dbReference type="PANTHER" id="PTHR31973">
    <property type="entry name" value="POLYPROTEIN, PUTATIVE-RELATED"/>
    <property type="match status" value="1"/>
</dbReference>
<feature type="region of interest" description="Disordered" evidence="5">
    <location>
        <begin position="835"/>
        <end position="858"/>
    </location>
</feature>
<keyword evidence="2 4" id="KW-0863">Zinc-finger</keyword>
<keyword evidence="3" id="KW-0862">Zinc</keyword>
<feature type="region of interest" description="Disordered" evidence="5">
    <location>
        <begin position="266"/>
        <end position="293"/>
    </location>
</feature>
<dbReference type="AlphaFoldDB" id="A0AAV0GDP0"/>
<dbReference type="InterPro" id="IPR007527">
    <property type="entry name" value="Znf_SWIM"/>
</dbReference>
<dbReference type="EMBL" id="CAMAPF010001091">
    <property type="protein sequence ID" value="CAH9146029.1"/>
    <property type="molecule type" value="Genomic_DNA"/>
</dbReference>
<dbReference type="PROSITE" id="PS50966">
    <property type="entry name" value="ZF_SWIM"/>
    <property type="match status" value="1"/>
</dbReference>
<accession>A0AAV0GDP0</accession>
<gene>
    <name evidence="7" type="ORF">CEPIT_LOCUS42677</name>
</gene>
<name>A0AAV0GDP0_9ASTE</name>
<keyword evidence="8" id="KW-1185">Reference proteome</keyword>
<proteinExistence type="predicted"/>
<feature type="compositionally biased region" description="Acidic residues" evidence="5">
    <location>
        <begin position="266"/>
        <end position="284"/>
    </location>
</feature>
<feature type="region of interest" description="Disordered" evidence="5">
    <location>
        <begin position="137"/>
        <end position="211"/>
    </location>
</feature>
<dbReference type="PANTHER" id="PTHR31973:SF197">
    <property type="entry name" value="SWIM-TYPE DOMAIN-CONTAINING PROTEIN"/>
    <property type="match status" value="1"/>
</dbReference>
<feature type="domain" description="SWIM-type" evidence="6">
    <location>
        <begin position="747"/>
        <end position="788"/>
    </location>
</feature>
<feature type="compositionally biased region" description="Acidic residues" evidence="5">
    <location>
        <begin position="160"/>
        <end position="211"/>
    </location>
</feature>
<evidence type="ECO:0000259" key="6">
    <source>
        <dbReference type="PROSITE" id="PS50966"/>
    </source>
</evidence>
<dbReference type="Proteomes" id="UP001152523">
    <property type="component" value="Unassembled WGS sequence"/>
</dbReference>